<dbReference type="PANTHER" id="PTHR47245:SF2">
    <property type="entry name" value="PEPTIDYL-PROLYL CIS-TRANS ISOMERASE HP_0175-RELATED"/>
    <property type="match status" value="1"/>
</dbReference>
<evidence type="ECO:0000256" key="4">
    <source>
        <dbReference type="ARBA" id="ARBA00018370"/>
    </source>
</evidence>
<dbReference type="InterPro" id="IPR046357">
    <property type="entry name" value="PPIase_dom_sf"/>
</dbReference>
<dbReference type="KEGG" id="thd:BHV28_10620"/>
<dbReference type="PANTHER" id="PTHR47245">
    <property type="entry name" value="PEPTIDYLPROLYL ISOMERASE"/>
    <property type="match status" value="1"/>
</dbReference>
<evidence type="ECO:0000259" key="9">
    <source>
        <dbReference type="PROSITE" id="PS50198"/>
    </source>
</evidence>
<name>A0A1U9JV46_9HYPH</name>
<dbReference type="InterPro" id="IPR023058">
    <property type="entry name" value="PPIase_PpiC_CS"/>
</dbReference>
<dbReference type="PROSITE" id="PS01096">
    <property type="entry name" value="PPIC_PPIASE_1"/>
    <property type="match status" value="1"/>
</dbReference>
<dbReference type="PROSITE" id="PS50198">
    <property type="entry name" value="PPIC_PPIASE_2"/>
    <property type="match status" value="1"/>
</dbReference>
<comment type="catalytic activity">
    <reaction evidence="1">
        <text>[protein]-peptidylproline (omega=180) = [protein]-peptidylproline (omega=0)</text>
        <dbReference type="Rhea" id="RHEA:16237"/>
        <dbReference type="Rhea" id="RHEA-COMP:10747"/>
        <dbReference type="Rhea" id="RHEA-COMP:10748"/>
        <dbReference type="ChEBI" id="CHEBI:83833"/>
        <dbReference type="ChEBI" id="CHEBI:83834"/>
        <dbReference type="EC" id="5.2.1.8"/>
    </reaction>
</comment>
<dbReference type="Gene3D" id="3.10.50.40">
    <property type="match status" value="1"/>
</dbReference>
<keyword evidence="8 10" id="KW-0413">Isomerase</keyword>
<dbReference type="Proteomes" id="UP000188912">
    <property type="component" value="Chromosome"/>
</dbReference>
<dbReference type="InterPro" id="IPR050245">
    <property type="entry name" value="PrsA_foldase"/>
</dbReference>
<keyword evidence="5 8" id="KW-0697">Rotamase</keyword>
<dbReference type="InterPro" id="IPR000297">
    <property type="entry name" value="PPIase_PpiC"/>
</dbReference>
<gene>
    <name evidence="10" type="ORF">BHV28_10620</name>
</gene>
<evidence type="ECO:0000256" key="8">
    <source>
        <dbReference type="PROSITE-ProRule" id="PRU00278"/>
    </source>
</evidence>
<feature type="domain" description="PpiC" evidence="9">
    <location>
        <begin position="136"/>
        <end position="238"/>
    </location>
</feature>
<dbReference type="STRING" id="1902579.BHV28_10620"/>
<organism evidence="10 11">
    <name type="scientific">Candidatus Tokpelaia hoelldobleri</name>
    <dbReference type="NCBI Taxonomy" id="1902579"/>
    <lineage>
        <taxon>Bacteria</taxon>
        <taxon>Pseudomonadati</taxon>
        <taxon>Pseudomonadota</taxon>
        <taxon>Alphaproteobacteria</taxon>
        <taxon>Hyphomicrobiales</taxon>
        <taxon>Candidatus Tokpelaia</taxon>
    </lineage>
</organism>
<dbReference type="GO" id="GO:0003755">
    <property type="term" value="F:peptidyl-prolyl cis-trans isomerase activity"/>
    <property type="evidence" value="ECO:0007669"/>
    <property type="project" value="UniProtKB-KW"/>
</dbReference>
<dbReference type="AlphaFoldDB" id="A0A1U9JV46"/>
<evidence type="ECO:0000313" key="10">
    <source>
        <dbReference type="EMBL" id="AQS41752.1"/>
    </source>
</evidence>
<evidence type="ECO:0000256" key="5">
    <source>
        <dbReference type="ARBA" id="ARBA00023110"/>
    </source>
</evidence>
<evidence type="ECO:0000256" key="6">
    <source>
        <dbReference type="ARBA" id="ARBA00030642"/>
    </source>
</evidence>
<dbReference type="Pfam" id="PF00639">
    <property type="entry name" value="Rotamase"/>
    <property type="match status" value="1"/>
</dbReference>
<sequence length="294" mass="32193">MVTVYKNAEEAKSSAYPMKEDVDTRVPPRAAPIMDEIRVNGVVIAEADLLLEAQNHPAETAQAALFQAARALVVRELLWQEAQRLGHAQADTDNAGQTPVDTAIEQLIEHQVTPPQATEEECRRVYECDPQRFTSGTLVEARHILLAADPKDLQAREKAQETARAILRELESDMSRFATLAQEFSACSSSRQGGNLGQLSAGSTVPEFEKALNAAPATGLLKAPVETRYGYHIVNIVRKVDGSLLPFDIVHERIAAWLEAASWSRAVAQYISLLTAEADIKGFNIMPHDGSLVQ</sequence>
<dbReference type="SUPFAM" id="SSF54534">
    <property type="entry name" value="FKBP-like"/>
    <property type="match status" value="1"/>
</dbReference>
<evidence type="ECO:0000256" key="1">
    <source>
        <dbReference type="ARBA" id="ARBA00000971"/>
    </source>
</evidence>
<dbReference type="InterPro" id="IPR027304">
    <property type="entry name" value="Trigger_fact/SurA_dom_sf"/>
</dbReference>
<dbReference type="EC" id="5.2.1.8" evidence="3"/>
<dbReference type="EMBL" id="CP017315">
    <property type="protein sequence ID" value="AQS41752.1"/>
    <property type="molecule type" value="Genomic_DNA"/>
</dbReference>
<comment type="similarity">
    <text evidence="2">Belongs to the PpiC/parvulin rotamase family.</text>
</comment>
<evidence type="ECO:0000256" key="7">
    <source>
        <dbReference type="ARBA" id="ARBA00031484"/>
    </source>
</evidence>
<reference evidence="10 11" key="1">
    <citation type="journal article" date="2010" name="Science">
        <title>Genomic comparison of the ants Camponotus floridanus and Harpegnathos saltator.</title>
        <authorList>
            <person name="Bonasio R."/>
            <person name="Zhang G."/>
            <person name="Ye C."/>
            <person name="Mutti N.S."/>
            <person name="Fang X."/>
            <person name="Qin N."/>
            <person name="Donahue G."/>
            <person name="Yang P."/>
            <person name="Li Q."/>
            <person name="Li C."/>
            <person name="Zhang P."/>
            <person name="Huang Z."/>
            <person name="Berger S.L."/>
            <person name="Reinberg D."/>
            <person name="Wang J."/>
            <person name="Liebig J."/>
        </authorList>
    </citation>
    <scope>NUCLEOTIDE SEQUENCE [LARGE SCALE GENOMIC DNA]</scope>
    <source>
        <strain evidence="10 11">Hsal</strain>
    </source>
</reference>
<proteinExistence type="inferred from homology"/>
<evidence type="ECO:0000256" key="3">
    <source>
        <dbReference type="ARBA" id="ARBA00013194"/>
    </source>
</evidence>
<evidence type="ECO:0000256" key="2">
    <source>
        <dbReference type="ARBA" id="ARBA00007656"/>
    </source>
</evidence>
<reference evidence="10 11" key="2">
    <citation type="journal article" date="2016" name="Sci. Rep.">
        <title>The genome of Rhizobiales bacteria in predatory ants reveals urease gene functions but no genes for nitrogen fixation.</title>
        <authorList>
            <person name="Neuvonen M.M."/>
            <person name="Tamarit D."/>
            <person name="Naslund K."/>
            <person name="Liebig J."/>
            <person name="Feldhaar H."/>
            <person name="Moran N.A."/>
            <person name="Guy L."/>
            <person name="Andersson S.G."/>
        </authorList>
    </citation>
    <scope>NUCLEOTIDE SEQUENCE [LARGE SCALE GENOMIC DNA]</scope>
    <source>
        <strain evidence="10 11">Hsal</strain>
    </source>
</reference>
<dbReference type="SUPFAM" id="SSF109998">
    <property type="entry name" value="Triger factor/SurA peptide-binding domain-like"/>
    <property type="match status" value="1"/>
</dbReference>
<evidence type="ECO:0000313" key="11">
    <source>
        <dbReference type="Proteomes" id="UP000188912"/>
    </source>
</evidence>
<accession>A0A1U9JV46</accession>
<keyword evidence="11" id="KW-1185">Reference proteome</keyword>
<protein>
    <recommendedName>
        <fullName evidence="4">Parvulin-like PPIase</fullName>
        <ecNumber evidence="3">5.2.1.8</ecNumber>
    </recommendedName>
    <alternativeName>
        <fullName evidence="6">Peptidyl-prolyl cis-trans isomerase plp</fullName>
    </alternativeName>
    <alternativeName>
        <fullName evidence="7">Rotamase plp</fullName>
    </alternativeName>
</protein>